<dbReference type="NCBIfam" id="NF042915">
    <property type="entry name" value="MAB_1171c_fam"/>
    <property type="match status" value="1"/>
</dbReference>
<reference evidence="3 4" key="1">
    <citation type="submission" date="2023-12" db="EMBL/GenBank/DDBJ databases">
        <title>novel species in genus Nocarida.</title>
        <authorList>
            <person name="Li Z."/>
        </authorList>
    </citation>
    <scope>NUCLEOTIDE SEQUENCE [LARGE SCALE GENOMIC DNA]</scope>
    <source>
        <strain evidence="3 4">CDC186</strain>
    </source>
</reference>
<evidence type="ECO:0000313" key="3">
    <source>
        <dbReference type="EMBL" id="MEB3511763.1"/>
    </source>
</evidence>
<dbReference type="Proteomes" id="UP001348098">
    <property type="component" value="Unassembled WGS sequence"/>
</dbReference>
<feature type="domain" description="DUF6545" evidence="2">
    <location>
        <begin position="227"/>
        <end position="342"/>
    </location>
</feature>
<feature type="transmembrane region" description="Helical" evidence="1">
    <location>
        <begin position="164"/>
        <end position="187"/>
    </location>
</feature>
<dbReference type="EMBL" id="JAYKYQ010000006">
    <property type="protein sequence ID" value="MEB3511763.1"/>
    <property type="molecule type" value="Genomic_DNA"/>
</dbReference>
<dbReference type="RefSeq" id="WP_195080367.1">
    <property type="nucleotide sequence ID" value="NZ_JAYESH010000013.1"/>
</dbReference>
<keyword evidence="1" id="KW-0812">Transmembrane</keyword>
<dbReference type="InterPro" id="IPR050039">
    <property type="entry name" value="MAB_1171c-like"/>
</dbReference>
<accession>A0ABU6AWU6</accession>
<name>A0ABU6AWU6_9NOCA</name>
<evidence type="ECO:0000313" key="4">
    <source>
        <dbReference type="Proteomes" id="UP001348098"/>
    </source>
</evidence>
<evidence type="ECO:0000259" key="2">
    <source>
        <dbReference type="Pfam" id="PF20182"/>
    </source>
</evidence>
<proteinExistence type="predicted"/>
<evidence type="ECO:0000256" key="1">
    <source>
        <dbReference type="SAM" id="Phobius"/>
    </source>
</evidence>
<keyword evidence="4" id="KW-1185">Reference proteome</keyword>
<protein>
    <submittedName>
        <fullName evidence="3">MAB_1171c family putative transporter</fullName>
    </submittedName>
</protein>
<keyword evidence="1" id="KW-0472">Membrane</keyword>
<sequence length="369" mass="39845">MNSVPAPLLLSIGVFAAVVTVGRWVLVRHTMIDRLINRIWTWELSGFLAGGIGAGLGAPVLGERLFMGCGLLAGASAIGFAMVLAGREPERARGDQRRYDTVAAIAAVSLLAELPVHDHLDWLHWPSVVWTAGSGATAMGGILIARTCVVEMLRADLSVWERMLYGTLFALAVYWFAGSVVGMVRTATGTPPTEPGARWVLVVLASFVVTTGLVTVRLVDVILARCAWDRASRRCRRLRPLWRDLTAAVPEVVLQHGPSDRDSASRLYRMSVELWDAVLHLKAYVPPDVAGERDLAVLMAHAHQVKMAGGGPSGAADVRLPGPVDRGSELSVLLDLARKWPSVRAASGAPALDGVDRLPVRRARLRESW</sequence>
<feature type="transmembrane region" description="Helical" evidence="1">
    <location>
        <begin position="199"/>
        <end position="228"/>
    </location>
</feature>
<dbReference type="Pfam" id="PF20182">
    <property type="entry name" value="DUF6545"/>
    <property type="match status" value="1"/>
</dbReference>
<comment type="caution">
    <text evidence="3">The sequence shown here is derived from an EMBL/GenBank/DDBJ whole genome shotgun (WGS) entry which is preliminary data.</text>
</comment>
<dbReference type="InterPro" id="IPR046675">
    <property type="entry name" value="DUF6545"/>
</dbReference>
<keyword evidence="1" id="KW-1133">Transmembrane helix</keyword>
<feature type="transmembrane region" description="Helical" evidence="1">
    <location>
        <begin position="6"/>
        <end position="27"/>
    </location>
</feature>
<feature type="transmembrane region" description="Helical" evidence="1">
    <location>
        <begin position="98"/>
        <end position="116"/>
    </location>
</feature>
<feature type="transmembrane region" description="Helical" evidence="1">
    <location>
        <begin position="39"/>
        <end position="59"/>
    </location>
</feature>
<gene>
    <name evidence="3" type="ORF">U3653_17165</name>
</gene>
<organism evidence="3 4">
    <name type="scientific">Nocardia implantans</name>
    <dbReference type="NCBI Taxonomy" id="3108168"/>
    <lineage>
        <taxon>Bacteria</taxon>
        <taxon>Bacillati</taxon>
        <taxon>Actinomycetota</taxon>
        <taxon>Actinomycetes</taxon>
        <taxon>Mycobacteriales</taxon>
        <taxon>Nocardiaceae</taxon>
        <taxon>Nocardia</taxon>
    </lineage>
</organism>
<feature type="transmembrane region" description="Helical" evidence="1">
    <location>
        <begin position="65"/>
        <end position="86"/>
    </location>
</feature>
<feature type="transmembrane region" description="Helical" evidence="1">
    <location>
        <begin position="122"/>
        <end position="144"/>
    </location>
</feature>